<dbReference type="AlphaFoldDB" id="A0AA35MK93"/>
<evidence type="ECO:0000313" key="1">
    <source>
        <dbReference type="EMBL" id="CAI6097762.1"/>
    </source>
</evidence>
<organism evidence="1 2">
    <name type="scientific">Clonostachys chloroleuca</name>
    <dbReference type="NCBI Taxonomy" id="1926264"/>
    <lineage>
        <taxon>Eukaryota</taxon>
        <taxon>Fungi</taxon>
        <taxon>Dikarya</taxon>
        <taxon>Ascomycota</taxon>
        <taxon>Pezizomycotina</taxon>
        <taxon>Sordariomycetes</taxon>
        <taxon>Hypocreomycetidae</taxon>
        <taxon>Hypocreales</taxon>
        <taxon>Bionectriaceae</taxon>
        <taxon>Clonostachys</taxon>
    </lineage>
</organism>
<name>A0AA35MK93_9HYPO</name>
<dbReference type="Proteomes" id="UP001160390">
    <property type="component" value="Unassembled WGS sequence"/>
</dbReference>
<accession>A0AA35MK93</accession>
<keyword evidence="2" id="KW-1185">Reference proteome</keyword>
<protein>
    <submittedName>
        <fullName evidence="1">Uncharacterized protein</fullName>
    </submittedName>
</protein>
<gene>
    <name evidence="1" type="ORF">CCHLO57077_00015581</name>
</gene>
<dbReference type="EMBL" id="CABFNP030001295">
    <property type="protein sequence ID" value="CAI6097762.1"/>
    <property type="molecule type" value="Genomic_DNA"/>
</dbReference>
<proteinExistence type="predicted"/>
<reference evidence="1" key="1">
    <citation type="submission" date="2023-01" db="EMBL/GenBank/DDBJ databases">
        <authorList>
            <person name="Piombo E."/>
        </authorList>
    </citation>
    <scope>NUCLEOTIDE SEQUENCE</scope>
</reference>
<evidence type="ECO:0000313" key="2">
    <source>
        <dbReference type="Proteomes" id="UP001160390"/>
    </source>
</evidence>
<sequence length="213" mass="24131">MRRTYAQDKSTVNNTLDWWKVFNRFHNLEEVGLRANITSISSDSNISSVVLFQQLLNLRPRTTASTQCDDILGSIFDQPICKRQTDTTTSSCDQSNNNLTHVVTRSEFSQTTWEVRGGNECHRADRLNDVAIEKSHKIREHLLQLLWPILVKFTQVDTTEFPLRLSTSSSEDSSPQMLGKDNTCLTNCTCGSMYENSFILSQTTDAKKGKDGN</sequence>
<comment type="caution">
    <text evidence="1">The sequence shown here is derived from an EMBL/GenBank/DDBJ whole genome shotgun (WGS) entry which is preliminary data.</text>
</comment>